<dbReference type="AlphaFoldDB" id="A0A4Y4XNP1"/>
<proteinExistence type="predicted"/>
<name>A0A4Y4XNP1_HELPX</name>
<organism evidence="1 2">
    <name type="scientific">Helicobacter pylori</name>
    <name type="common">Campylobacter pylori</name>
    <dbReference type="NCBI Taxonomy" id="210"/>
    <lineage>
        <taxon>Bacteria</taxon>
        <taxon>Pseudomonadati</taxon>
        <taxon>Campylobacterota</taxon>
        <taxon>Epsilonproteobacteria</taxon>
        <taxon>Campylobacterales</taxon>
        <taxon>Helicobacteraceae</taxon>
        <taxon>Helicobacter</taxon>
    </lineage>
</organism>
<reference evidence="1 2" key="1">
    <citation type="journal article" date="2017" name="Front. Cell. Infect. Microbiol.">
        <title>Whole Genome Sequence and Phylogenetic Analysis Show Helicobacter pylori Strains from Latin America Have Followed a Unique Evolution Pathway.</title>
        <authorList>
            <person name="Munoz-Ramirez Z.Y."/>
            <person name="Mendez-Tenorio A."/>
            <person name="Kato I."/>
            <person name="Bravo M.M."/>
            <person name="Rizzato C."/>
            <person name="Thorell K."/>
            <person name="Torres R.C."/>
            <person name="Aviles-Jimenez F."/>
            <person name="Camorlinga M."/>
            <person name="Canzian F."/>
            <person name="Torres J."/>
        </authorList>
    </citation>
    <scope>NUCLEOTIDE SEQUENCE [LARGE SCALE GENOMIC DNA]</scope>
    <source>
        <strain evidence="1 2">CM22351</strain>
    </source>
</reference>
<sequence length="29" mass="3611">MKLFDYAPLSLAWREFLQSEFKKPYFLEI</sequence>
<dbReference type="EMBL" id="MUPN01000173">
    <property type="protein sequence ID" value="OOQ41334.1"/>
    <property type="molecule type" value="Genomic_DNA"/>
</dbReference>
<gene>
    <name evidence="1" type="ORF">B0X64_01465</name>
</gene>
<accession>A0A4Y4XNP1</accession>
<evidence type="ECO:0000313" key="2">
    <source>
        <dbReference type="Proteomes" id="UP000319650"/>
    </source>
</evidence>
<comment type="caution">
    <text evidence="1">The sequence shown here is derived from an EMBL/GenBank/DDBJ whole genome shotgun (WGS) entry which is preliminary data.</text>
</comment>
<evidence type="ECO:0000313" key="1">
    <source>
        <dbReference type="EMBL" id="OOQ41334.1"/>
    </source>
</evidence>
<protein>
    <submittedName>
        <fullName evidence="1">Uracil-DNA glycosylase</fullName>
    </submittedName>
</protein>
<feature type="non-terminal residue" evidence="1">
    <location>
        <position position="29"/>
    </location>
</feature>
<dbReference type="Proteomes" id="UP000319650">
    <property type="component" value="Unassembled WGS sequence"/>
</dbReference>